<protein>
    <submittedName>
        <fullName evidence="1">Uncharacterized protein</fullName>
    </submittedName>
</protein>
<name>A0A026WSA0_OOCBI</name>
<evidence type="ECO:0000313" key="2">
    <source>
        <dbReference type="Proteomes" id="UP000053097"/>
    </source>
</evidence>
<dbReference type="EMBL" id="KK107111">
    <property type="protein sequence ID" value="EZA58925.1"/>
    <property type="molecule type" value="Genomic_DNA"/>
</dbReference>
<proteinExistence type="predicted"/>
<dbReference type="AlphaFoldDB" id="A0A026WSA0"/>
<accession>A0A026WSA0</accession>
<organism evidence="1 2">
    <name type="scientific">Ooceraea biroi</name>
    <name type="common">Clonal raider ant</name>
    <name type="synonym">Cerapachys biroi</name>
    <dbReference type="NCBI Taxonomy" id="2015173"/>
    <lineage>
        <taxon>Eukaryota</taxon>
        <taxon>Metazoa</taxon>
        <taxon>Ecdysozoa</taxon>
        <taxon>Arthropoda</taxon>
        <taxon>Hexapoda</taxon>
        <taxon>Insecta</taxon>
        <taxon>Pterygota</taxon>
        <taxon>Neoptera</taxon>
        <taxon>Endopterygota</taxon>
        <taxon>Hymenoptera</taxon>
        <taxon>Apocrita</taxon>
        <taxon>Aculeata</taxon>
        <taxon>Formicoidea</taxon>
        <taxon>Formicidae</taxon>
        <taxon>Dorylinae</taxon>
        <taxon>Ooceraea</taxon>
    </lineage>
</organism>
<gene>
    <name evidence="1" type="ORF">X777_16884</name>
</gene>
<evidence type="ECO:0000313" key="1">
    <source>
        <dbReference type="EMBL" id="EZA58925.1"/>
    </source>
</evidence>
<sequence length="122" mass="13214">MSGLPSDGRKLGDGQGQLFILLGAATMGYAGGIAQRSVPVALTHATVLAFLFRQFDRASLDAIMPRLMSLFPVAVHARLILIGPTYATPGHVSCIRDLHVLLLITRDQQLQLLFLDFLPGFL</sequence>
<dbReference type="Proteomes" id="UP000053097">
    <property type="component" value="Unassembled WGS sequence"/>
</dbReference>
<keyword evidence="2" id="KW-1185">Reference proteome</keyword>
<reference evidence="1 2" key="1">
    <citation type="journal article" date="2014" name="Curr. Biol.">
        <title>The genome of the clonal raider ant Cerapachys biroi.</title>
        <authorList>
            <person name="Oxley P.R."/>
            <person name="Ji L."/>
            <person name="Fetter-Pruneda I."/>
            <person name="McKenzie S.K."/>
            <person name="Li C."/>
            <person name="Hu H."/>
            <person name="Zhang G."/>
            <person name="Kronauer D.J."/>
        </authorList>
    </citation>
    <scope>NUCLEOTIDE SEQUENCE [LARGE SCALE GENOMIC DNA]</scope>
</reference>